<dbReference type="GO" id="GO:0005737">
    <property type="term" value="C:cytoplasm"/>
    <property type="evidence" value="ECO:0007669"/>
    <property type="project" value="UniProtKB-SubCell"/>
</dbReference>
<dbReference type="HAMAP" id="MF_00378">
    <property type="entry name" value="Exonuc_7_L"/>
    <property type="match status" value="1"/>
</dbReference>
<protein>
    <recommendedName>
        <fullName evidence="5">Exodeoxyribonuclease 7 large subunit</fullName>
        <ecNumber evidence="5">3.1.11.6</ecNumber>
    </recommendedName>
    <alternativeName>
        <fullName evidence="5">Exodeoxyribonuclease VII large subunit</fullName>
        <shortName evidence="5">Exonuclease VII large subunit</shortName>
    </alternativeName>
</protein>
<dbReference type="PANTHER" id="PTHR30008">
    <property type="entry name" value="EXODEOXYRIBONUCLEASE 7 LARGE SUBUNIT"/>
    <property type="match status" value="1"/>
</dbReference>
<dbReference type="InterPro" id="IPR025824">
    <property type="entry name" value="OB-fold_nuc-bd_dom"/>
</dbReference>
<evidence type="ECO:0000256" key="1">
    <source>
        <dbReference type="ARBA" id="ARBA00022490"/>
    </source>
</evidence>
<dbReference type="GO" id="GO:0003676">
    <property type="term" value="F:nucleic acid binding"/>
    <property type="evidence" value="ECO:0007669"/>
    <property type="project" value="InterPro"/>
</dbReference>
<keyword evidence="1 5" id="KW-0963">Cytoplasm</keyword>
<evidence type="ECO:0000256" key="5">
    <source>
        <dbReference type="HAMAP-Rule" id="MF_00378"/>
    </source>
</evidence>
<proteinExistence type="inferred from homology"/>
<evidence type="ECO:0000256" key="3">
    <source>
        <dbReference type="ARBA" id="ARBA00022801"/>
    </source>
</evidence>
<dbReference type="Proteomes" id="UP000442533">
    <property type="component" value="Unassembled WGS sequence"/>
</dbReference>
<dbReference type="CDD" id="cd04489">
    <property type="entry name" value="ExoVII_LU_OBF"/>
    <property type="match status" value="1"/>
</dbReference>
<evidence type="ECO:0000256" key="6">
    <source>
        <dbReference type="RuleBase" id="RU004355"/>
    </source>
</evidence>
<keyword evidence="11" id="KW-1185">Reference proteome</keyword>
<evidence type="ECO:0000259" key="9">
    <source>
        <dbReference type="Pfam" id="PF13742"/>
    </source>
</evidence>
<keyword evidence="3 5" id="KW-0378">Hydrolase</keyword>
<comment type="subcellular location">
    <subcellularLocation>
        <location evidence="5 6">Cytoplasm</location>
    </subcellularLocation>
</comment>
<keyword evidence="2 5" id="KW-0540">Nuclease</keyword>
<dbReference type="Pfam" id="PF02601">
    <property type="entry name" value="Exonuc_VII_L"/>
    <property type="match status" value="1"/>
</dbReference>
<dbReference type="RefSeq" id="WP_155065167.1">
    <property type="nucleotide sequence ID" value="NZ_WMIF01000019.1"/>
</dbReference>
<comment type="caution">
    <text evidence="10">The sequence shown here is derived from an EMBL/GenBank/DDBJ whole genome shotgun (WGS) entry which is preliminary data.</text>
</comment>
<comment type="function">
    <text evidence="5">Bidirectionally degrades single-stranded DNA into large acid-insoluble oligonucleotides, which are then degraded further into small acid-soluble oligonucleotides.</text>
</comment>
<dbReference type="InterPro" id="IPR003753">
    <property type="entry name" value="Exonuc_VII_L"/>
</dbReference>
<evidence type="ECO:0000256" key="2">
    <source>
        <dbReference type="ARBA" id="ARBA00022722"/>
    </source>
</evidence>
<sequence length="519" mass="57021">MELFEEPAGSNAHEFTVSEISGAVKRVLEGEFGRVRVRGEIGRVSRPSSGHLYFDLKDDRAVIAAVTWKGQAARLSTRPEEGIEVIATGRLTTFPGQSKYQLIVDEIEPAGAGALMMMLEKRRKALAAEGLFDEARKLPLPYLPHVIGVVTSPSGAVIRDILHRLRDRFPTHVLIWPVAVQGQDCAPQVTAAIQGFNALAPGGPIPRPDLIIVARGGGSLEDLWGFNEESVVRAAAASAIPLISAVGHETDTTLIDFASSRRAPTPTAAAEIAVPVRAELAARLSELAARMIRAQQQAGQRQRQRLSDLGRALGRPQALTDPARQRLDLFADRLEPALRGFVRSRRERLNALPLSLAALRASLHLRRDRLSDLARRLPPAWARHRKRQAETLSSLADRLARARTRDLAERSRQATRDRTRLDALAARLAATGQRLLPPRRERLDRLDRLRLTLGYEETLKRGFAVVHGPDGLLTSATQAAQTPHFEIQFADGRIGARPETPPVKSARKKPAAKDQKSLF</sequence>
<dbReference type="Pfam" id="PF13742">
    <property type="entry name" value="tRNA_anti_2"/>
    <property type="match status" value="1"/>
</dbReference>
<reference evidence="10 11" key="1">
    <citation type="submission" date="2019-11" db="EMBL/GenBank/DDBJ databases">
        <authorList>
            <person name="Dong K."/>
        </authorList>
    </citation>
    <scope>NUCLEOTIDE SEQUENCE [LARGE SCALE GENOMIC DNA]</scope>
    <source>
        <strain evidence="10 11">JCM 17370</strain>
    </source>
</reference>
<comment type="subunit">
    <text evidence="5">Heterooligomer composed of large and small subunits.</text>
</comment>
<dbReference type="GO" id="GO:0008855">
    <property type="term" value="F:exodeoxyribonuclease VII activity"/>
    <property type="evidence" value="ECO:0007669"/>
    <property type="project" value="UniProtKB-UniRule"/>
</dbReference>
<feature type="region of interest" description="Disordered" evidence="7">
    <location>
        <begin position="492"/>
        <end position="519"/>
    </location>
</feature>
<accession>A0A844H8G2</accession>
<organism evidence="10 11">
    <name type="scientific">Paracoccus limosus</name>
    <dbReference type="NCBI Taxonomy" id="913252"/>
    <lineage>
        <taxon>Bacteria</taxon>
        <taxon>Pseudomonadati</taxon>
        <taxon>Pseudomonadota</taxon>
        <taxon>Alphaproteobacteria</taxon>
        <taxon>Rhodobacterales</taxon>
        <taxon>Paracoccaceae</taxon>
        <taxon>Paracoccus</taxon>
    </lineage>
</organism>
<comment type="similarity">
    <text evidence="5 6">Belongs to the XseA family.</text>
</comment>
<feature type="domain" description="OB-fold nucleic acid binding" evidence="9">
    <location>
        <begin position="15"/>
        <end position="108"/>
    </location>
</feature>
<dbReference type="EC" id="3.1.11.6" evidence="5"/>
<comment type="catalytic activity">
    <reaction evidence="5 6">
        <text>Exonucleolytic cleavage in either 5'- to 3'- or 3'- to 5'-direction to yield nucleoside 5'-phosphates.</text>
        <dbReference type="EC" id="3.1.11.6"/>
    </reaction>
</comment>
<dbReference type="NCBIfam" id="TIGR00237">
    <property type="entry name" value="xseA"/>
    <property type="match status" value="1"/>
</dbReference>
<evidence type="ECO:0000313" key="10">
    <source>
        <dbReference type="EMBL" id="MTH35621.1"/>
    </source>
</evidence>
<dbReference type="AlphaFoldDB" id="A0A844H8G2"/>
<dbReference type="EMBL" id="WMIF01000019">
    <property type="protein sequence ID" value="MTH35621.1"/>
    <property type="molecule type" value="Genomic_DNA"/>
</dbReference>
<name>A0A844H8G2_9RHOB</name>
<evidence type="ECO:0000256" key="7">
    <source>
        <dbReference type="SAM" id="MobiDB-lite"/>
    </source>
</evidence>
<dbReference type="PANTHER" id="PTHR30008:SF0">
    <property type="entry name" value="EXODEOXYRIBONUCLEASE 7 LARGE SUBUNIT"/>
    <property type="match status" value="1"/>
</dbReference>
<gene>
    <name evidence="5" type="primary">xseA</name>
    <name evidence="10" type="ORF">GL279_13515</name>
</gene>
<evidence type="ECO:0000256" key="4">
    <source>
        <dbReference type="ARBA" id="ARBA00022839"/>
    </source>
</evidence>
<feature type="domain" description="Exonuclease VII large subunit C-terminal" evidence="8">
    <location>
        <begin position="131"/>
        <end position="405"/>
    </location>
</feature>
<dbReference type="InterPro" id="IPR020579">
    <property type="entry name" value="Exonuc_VII_lsu_C"/>
</dbReference>
<dbReference type="GO" id="GO:0006308">
    <property type="term" value="P:DNA catabolic process"/>
    <property type="evidence" value="ECO:0007669"/>
    <property type="project" value="UniProtKB-UniRule"/>
</dbReference>
<keyword evidence="4 5" id="KW-0269">Exonuclease</keyword>
<dbReference type="OrthoDB" id="9802795at2"/>
<dbReference type="GO" id="GO:0009318">
    <property type="term" value="C:exodeoxyribonuclease VII complex"/>
    <property type="evidence" value="ECO:0007669"/>
    <property type="project" value="UniProtKB-UniRule"/>
</dbReference>
<evidence type="ECO:0000313" key="11">
    <source>
        <dbReference type="Proteomes" id="UP000442533"/>
    </source>
</evidence>
<evidence type="ECO:0000259" key="8">
    <source>
        <dbReference type="Pfam" id="PF02601"/>
    </source>
</evidence>